<feature type="transmembrane region" description="Helical" evidence="6">
    <location>
        <begin position="134"/>
        <end position="160"/>
    </location>
</feature>
<evidence type="ECO:0000256" key="5">
    <source>
        <dbReference type="ARBA" id="ARBA00023136"/>
    </source>
</evidence>
<keyword evidence="5 6" id="KW-0472">Membrane</keyword>
<feature type="transmembrane region" description="Helical" evidence="6">
    <location>
        <begin position="12"/>
        <end position="32"/>
    </location>
</feature>
<dbReference type="InterPro" id="IPR011701">
    <property type="entry name" value="MFS"/>
</dbReference>
<comment type="caution">
    <text evidence="7">The sequence shown here is derived from an EMBL/GenBank/DDBJ whole genome shotgun (WGS) entry which is preliminary data.</text>
</comment>
<dbReference type="CDD" id="cd06173">
    <property type="entry name" value="MFS_MefA_like"/>
    <property type="match status" value="1"/>
</dbReference>
<feature type="transmembrane region" description="Helical" evidence="6">
    <location>
        <begin position="344"/>
        <end position="367"/>
    </location>
</feature>
<evidence type="ECO:0000313" key="8">
    <source>
        <dbReference type="Proteomes" id="UP001597227"/>
    </source>
</evidence>
<dbReference type="InterPro" id="IPR036259">
    <property type="entry name" value="MFS_trans_sf"/>
</dbReference>
<evidence type="ECO:0000256" key="2">
    <source>
        <dbReference type="ARBA" id="ARBA00022475"/>
    </source>
</evidence>
<feature type="transmembrane region" description="Helical" evidence="6">
    <location>
        <begin position="97"/>
        <end position="122"/>
    </location>
</feature>
<comment type="subcellular location">
    <subcellularLocation>
        <location evidence="1">Cell membrane</location>
        <topology evidence="1">Multi-pass membrane protein</topology>
    </subcellularLocation>
</comment>
<reference evidence="8" key="1">
    <citation type="journal article" date="2019" name="Int. J. Syst. Evol. Microbiol.">
        <title>The Global Catalogue of Microorganisms (GCM) 10K type strain sequencing project: providing services to taxonomists for standard genome sequencing and annotation.</title>
        <authorList>
            <consortium name="The Broad Institute Genomics Platform"/>
            <consortium name="The Broad Institute Genome Sequencing Center for Infectious Disease"/>
            <person name="Wu L."/>
            <person name="Ma J."/>
        </authorList>
    </citation>
    <scope>NUCLEOTIDE SEQUENCE [LARGE SCALE GENOMIC DNA]</scope>
    <source>
        <strain evidence="8">CCUG 15531</strain>
    </source>
</reference>
<feature type="transmembrane region" description="Helical" evidence="6">
    <location>
        <begin position="306"/>
        <end position="323"/>
    </location>
</feature>
<feature type="transmembrane region" description="Helical" evidence="6">
    <location>
        <begin position="38"/>
        <end position="59"/>
    </location>
</feature>
<keyword evidence="2" id="KW-1003">Cell membrane</keyword>
<gene>
    <name evidence="7" type="ORF">ACFSFW_19310</name>
</gene>
<evidence type="ECO:0000256" key="4">
    <source>
        <dbReference type="ARBA" id="ARBA00022989"/>
    </source>
</evidence>
<dbReference type="SUPFAM" id="SSF103473">
    <property type="entry name" value="MFS general substrate transporter"/>
    <property type="match status" value="1"/>
</dbReference>
<dbReference type="EMBL" id="JBHUEK010000028">
    <property type="protein sequence ID" value="MFD1780805.1"/>
    <property type="molecule type" value="Genomic_DNA"/>
</dbReference>
<evidence type="ECO:0000256" key="6">
    <source>
        <dbReference type="SAM" id="Phobius"/>
    </source>
</evidence>
<dbReference type="RefSeq" id="WP_388040615.1">
    <property type="nucleotide sequence ID" value="NZ_JBHUEK010000028.1"/>
</dbReference>
<feature type="transmembrane region" description="Helical" evidence="6">
    <location>
        <begin position="373"/>
        <end position="394"/>
    </location>
</feature>
<organism evidence="7 8">
    <name type="scientific">Fredinandcohnia salidurans</name>
    <dbReference type="NCBI Taxonomy" id="2595041"/>
    <lineage>
        <taxon>Bacteria</taxon>
        <taxon>Bacillati</taxon>
        <taxon>Bacillota</taxon>
        <taxon>Bacilli</taxon>
        <taxon>Bacillales</taxon>
        <taxon>Bacillaceae</taxon>
        <taxon>Fredinandcohnia</taxon>
    </lineage>
</organism>
<name>A0ABW4MUY9_9BACI</name>
<sequence length="408" mass="45380">MKRIPFSSFWLAKTSIALADVVYVMVITTFIYQETSSALIASLFPLFQSLATLIAGFISPLLYRKFSYSKLFVNLQCLKAILLTLLLLGFGQITDHIYVLLLFVLVISFLAGLGGPLLNSVIPKIVPKDNLVKANSFISITTQSVQIAGYSFTGFAVINWGHSPTLTFNIVLFWFAVLCLLITTRYISESVEVQKQNQSKWELMKEGWILLWRNRTIRMVTLMDVIEGMAGSIWIGAITLVYVKEALNQGEQWWGFINASYYIGSILGGIITLSLAKKIQKHLIVSMAFGSLFFSIFTLIYGLTSLPFLALILCVLMGPAYQIRDVAQQTAFQVNIQPEHLPKVYASQGILLSIVSGISIFLMGFIADFIGIRVVYILGSILILVSAILSFTLVKANKKKLSTVDFNS</sequence>
<feature type="transmembrane region" description="Helical" evidence="6">
    <location>
        <begin position="222"/>
        <end position="243"/>
    </location>
</feature>
<keyword evidence="4 6" id="KW-1133">Transmembrane helix</keyword>
<dbReference type="Gene3D" id="1.20.1250.20">
    <property type="entry name" value="MFS general substrate transporter like domains"/>
    <property type="match status" value="1"/>
</dbReference>
<feature type="transmembrane region" description="Helical" evidence="6">
    <location>
        <begin position="166"/>
        <end position="187"/>
    </location>
</feature>
<protein>
    <submittedName>
        <fullName evidence="7">MFS transporter</fullName>
    </submittedName>
</protein>
<dbReference type="PANTHER" id="PTHR23513">
    <property type="entry name" value="INTEGRAL MEMBRANE EFFLUX PROTEIN-RELATED"/>
    <property type="match status" value="1"/>
</dbReference>
<evidence type="ECO:0000256" key="3">
    <source>
        <dbReference type="ARBA" id="ARBA00022692"/>
    </source>
</evidence>
<proteinExistence type="predicted"/>
<feature type="transmembrane region" description="Helical" evidence="6">
    <location>
        <begin position="255"/>
        <end position="276"/>
    </location>
</feature>
<dbReference type="Proteomes" id="UP001597227">
    <property type="component" value="Unassembled WGS sequence"/>
</dbReference>
<keyword evidence="8" id="KW-1185">Reference proteome</keyword>
<evidence type="ECO:0000313" key="7">
    <source>
        <dbReference type="EMBL" id="MFD1780805.1"/>
    </source>
</evidence>
<keyword evidence="3 6" id="KW-0812">Transmembrane</keyword>
<feature type="transmembrane region" description="Helical" evidence="6">
    <location>
        <begin position="71"/>
        <end position="91"/>
    </location>
</feature>
<dbReference type="Pfam" id="PF07690">
    <property type="entry name" value="MFS_1"/>
    <property type="match status" value="1"/>
</dbReference>
<dbReference type="PANTHER" id="PTHR23513:SF19">
    <property type="entry name" value="MAJOR FACILITATOR SUPERFAMILY (MFS) PROFILE DOMAIN-CONTAINING PROTEIN"/>
    <property type="match status" value="1"/>
</dbReference>
<evidence type="ECO:0000256" key="1">
    <source>
        <dbReference type="ARBA" id="ARBA00004651"/>
    </source>
</evidence>
<feature type="transmembrane region" description="Helical" evidence="6">
    <location>
        <begin position="283"/>
        <end position="300"/>
    </location>
</feature>
<accession>A0ABW4MUY9</accession>